<keyword evidence="2" id="KW-1185">Reference proteome</keyword>
<dbReference type="EMBL" id="RBKT01000001">
    <property type="protein sequence ID" value="RKR92719.1"/>
    <property type="molecule type" value="Genomic_DNA"/>
</dbReference>
<protein>
    <submittedName>
        <fullName evidence="1">Uncharacterized protein</fullName>
    </submittedName>
</protein>
<dbReference type="Proteomes" id="UP000277671">
    <property type="component" value="Unassembled WGS sequence"/>
</dbReference>
<dbReference type="RefSeq" id="WP_121160672.1">
    <property type="nucleotide sequence ID" value="NZ_RBKT01000001.1"/>
</dbReference>
<sequence>MTVQSTNVLARVADVIEPHIDGTFKVRDRAEGMARQLYVCGLLAGGEPGRSSLPVQEQAANVLQCVQSWTTAEQIAAELAEAGLLRQEN</sequence>
<dbReference type="OrthoDB" id="9918982at2"/>
<accession>A0A495JX12</accession>
<evidence type="ECO:0000313" key="1">
    <source>
        <dbReference type="EMBL" id="RKR92719.1"/>
    </source>
</evidence>
<comment type="caution">
    <text evidence="1">The sequence shown here is derived from an EMBL/GenBank/DDBJ whole genome shotgun (WGS) entry which is preliminary data.</text>
</comment>
<name>A0A495JX12_9ACTN</name>
<proteinExistence type="predicted"/>
<dbReference type="AlphaFoldDB" id="A0A495JX12"/>
<reference evidence="1 2" key="1">
    <citation type="submission" date="2018-10" db="EMBL/GenBank/DDBJ databases">
        <title>Sequencing the genomes of 1000 actinobacteria strains.</title>
        <authorList>
            <person name="Klenk H.-P."/>
        </authorList>
    </citation>
    <scope>NUCLEOTIDE SEQUENCE [LARGE SCALE GENOMIC DNA]</scope>
    <source>
        <strain evidence="1 2">DSM 45175</strain>
    </source>
</reference>
<organism evidence="1 2">
    <name type="scientific">Micromonospora pisi</name>
    <dbReference type="NCBI Taxonomy" id="589240"/>
    <lineage>
        <taxon>Bacteria</taxon>
        <taxon>Bacillati</taxon>
        <taxon>Actinomycetota</taxon>
        <taxon>Actinomycetes</taxon>
        <taxon>Micromonosporales</taxon>
        <taxon>Micromonosporaceae</taxon>
        <taxon>Micromonospora</taxon>
    </lineage>
</organism>
<evidence type="ECO:0000313" key="2">
    <source>
        <dbReference type="Proteomes" id="UP000277671"/>
    </source>
</evidence>
<gene>
    <name evidence="1" type="ORF">BDK92_7197</name>
</gene>